<dbReference type="RefSeq" id="WP_109038558.1">
    <property type="nucleotide sequence ID" value="NZ_CP029211.1"/>
</dbReference>
<organism evidence="3 4">
    <name type="scientific">Aquabacterium olei</name>
    <dbReference type="NCBI Taxonomy" id="1296669"/>
    <lineage>
        <taxon>Bacteria</taxon>
        <taxon>Pseudomonadati</taxon>
        <taxon>Pseudomonadota</taxon>
        <taxon>Betaproteobacteria</taxon>
        <taxon>Burkholderiales</taxon>
        <taxon>Aquabacterium</taxon>
    </lineage>
</organism>
<reference evidence="3 4" key="1">
    <citation type="submission" date="2018-05" db="EMBL/GenBank/DDBJ databases">
        <title>complete genome sequence of Aquabacterium olei NBRC 110486.</title>
        <authorList>
            <person name="Tang B."/>
            <person name="Chang J."/>
            <person name="Zhang L."/>
            <person name="Yang H."/>
        </authorList>
    </citation>
    <scope>NUCLEOTIDE SEQUENCE [LARGE SCALE GENOMIC DNA]</scope>
    <source>
        <strain evidence="3 4">NBRC 110486</strain>
        <plasmid evidence="4">Plasmid ptb101</plasmid>
    </source>
</reference>
<dbReference type="Pfam" id="PF01814">
    <property type="entry name" value="Hemerythrin"/>
    <property type="match status" value="1"/>
</dbReference>
<accession>A0A2U8FX19</accession>
<keyword evidence="3" id="KW-0614">Plasmid</keyword>
<geneLocation type="plasmid" evidence="4">
    <name>ptb101</name>
</geneLocation>
<dbReference type="Proteomes" id="UP000244892">
    <property type="component" value="Plasmid pTB101"/>
</dbReference>
<dbReference type="Gene3D" id="1.20.120.520">
    <property type="entry name" value="nmb1532 protein domain like"/>
    <property type="match status" value="1"/>
</dbReference>
<evidence type="ECO:0000256" key="1">
    <source>
        <dbReference type="SAM" id="MobiDB-lite"/>
    </source>
</evidence>
<dbReference type="KEGG" id="aon:DEH84_17805"/>
<keyword evidence="4" id="KW-1185">Reference proteome</keyword>
<dbReference type="EMBL" id="CP029211">
    <property type="protein sequence ID" value="AWI55447.1"/>
    <property type="molecule type" value="Genomic_DNA"/>
</dbReference>
<protein>
    <submittedName>
        <fullName evidence="3">Hemerythrin</fullName>
    </submittedName>
</protein>
<feature type="domain" description="Hemerythrin-like" evidence="2">
    <location>
        <begin position="32"/>
        <end position="150"/>
    </location>
</feature>
<name>A0A2U8FX19_9BURK</name>
<feature type="compositionally biased region" description="Low complexity" evidence="1">
    <location>
        <begin position="1"/>
        <end position="27"/>
    </location>
</feature>
<feature type="region of interest" description="Disordered" evidence="1">
    <location>
        <begin position="1"/>
        <end position="31"/>
    </location>
</feature>
<gene>
    <name evidence="3" type="ORF">DEH84_17805</name>
</gene>
<evidence type="ECO:0000313" key="3">
    <source>
        <dbReference type="EMBL" id="AWI55447.1"/>
    </source>
</evidence>
<dbReference type="AlphaFoldDB" id="A0A2U8FX19"/>
<dbReference type="OrthoDB" id="5512987at2"/>
<evidence type="ECO:0000259" key="2">
    <source>
        <dbReference type="Pfam" id="PF01814"/>
    </source>
</evidence>
<proteinExistence type="predicted"/>
<dbReference type="PANTHER" id="PTHR35585:SF1">
    <property type="entry name" value="HHE DOMAIN PROTEIN (AFU_ORTHOLOGUE AFUA_4G00730)"/>
    <property type="match status" value="1"/>
</dbReference>
<dbReference type="InterPro" id="IPR012312">
    <property type="entry name" value="Hemerythrin-like"/>
</dbReference>
<dbReference type="PANTHER" id="PTHR35585">
    <property type="entry name" value="HHE DOMAIN PROTEIN (AFU_ORTHOLOGUE AFUA_4G00730)"/>
    <property type="match status" value="1"/>
</dbReference>
<evidence type="ECO:0000313" key="4">
    <source>
        <dbReference type="Proteomes" id="UP000244892"/>
    </source>
</evidence>
<sequence length="184" mass="20392">MPTSKSTSSKSSSSKSASASQGKTATSQPEAVKLLVKDHREVSKLFKAYAKLVKDEAEGTEKQALVTEICTMLKAHTAIEEELFYPAARELIEQDMVDEAVVEHASAKDLISQIEAMQPDEELYDAKVTVLGEYIEHHVKEEEEEMFPKVLKARSDVDFDELGEQMTARKEELLGEMGADGAMH</sequence>